<evidence type="ECO:0000256" key="1">
    <source>
        <dbReference type="ARBA" id="ARBA00022448"/>
    </source>
</evidence>
<dbReference type="GO" id="GO:0005524">
    <property type="term" value="F:ATP binding"/>
    <property type="evidence" value="ECO:0007669"/>
    <property type="project" value="UniProtKB-KW"/>
</dbReference>
<dbReference type="PROSITE" id="PS50893">
    <property type="entry name" value="ABC_TRANSPORTER_2"/>
    <property type="match status" value="1"/>
</dbReference>
<evidence type="ECO:0000313" key="6">
    <source>
        <dbReference type="Proteomes" id="UP001596020"/>
    </source>
</evidence>
<reference evidence="6" key="1">
    <citation type="journal article" date="2019" name="Int. J. Syst. Evol. Microbiol.">
        <title>The Global Catalogue of Microorganisms (GCM) 10K type strain sequencing project: providing services to taxonomists for standard genome sequencing and annotation.</title>
        <authorList>
            <consortium name="The Broad Institute Genomics Platform"/>
            <consortium name="The Broad Institute Genome Sequencing Center for Infectious Disease"/>
            <person name="Wu L."/>
            <person name="Ma J."/>
        </authorList>
    </citation>
    <scope>NUCLEOTIDE SEQUENCE [LARGE SCALE GENOMIC DNA]</scope>
    <source>
        <strain evidence="6">CGMCC 4.7357</strain>
    </source>
</reference>
<organism evidence="5 6">
    <name type="scientific">Falsiporphyromonas endometrii</name>
    <dbReference type="NCBI Taxonomy" id="1387297"/>
    <lineage>
        <taxon>Bacteria</taxon>
        <taxon>Pseudomonadati</taxon>
        <taxon>Bacteroidota</taxon>
        <taxon>Bacteroidia</taxon>
        <taxon>Bacteroidales</taxon>
        <taxon>Porphyromonadaceae</taxon>
        <taxon>Falsiporphyromonas</taxon>
    </lineage>
</organism>
<dbReference type="InterPro" id="IPR003439">
    <property type="entry name" value="ABC_transporter-like_ATP-bd"/>
</dbReference>
<keyword evidence="2" id="KW-0547">Nucleotide-binding</keyword>
<dbReference type="CDD" id="cd03255">
    <property type="entry name" value="ABC_MJ0796_LolCDE_FtsE"/>
    <property type="match status" value="1"/>
</dbReference>
<sequence length="231" mass="25321">MKQVAELVGASKQYKSGDDIITALDRTTLSINKNELTLILGPSGSGKTTLISLLGCVIYPTEGDIIILGKSTAELSPNELAKLRLEHIGFVFQNFNLIQPLNALENVMLPLRLMGCSRIEARERACEALAKVGLQDRMNNLPKMLSGGQQQRVAIARALVTDPSMILCDEPTAALDKDSISRVMDELRLLSQKGKAIVIVTHDERLREYADRVIYVSNGIATETPPEDHIV</sequence>
<keyword evidence="1" id="KW-0813">Transport</keyword>
<dbReference type="PANTHER" id="PTHR24220:SF86">
    <property type="entry name" value="ABC TRANSPORTER ABCH.1"/>
    <property type="match status" value="1"/>
</dbReference>
<name>A0ABV9K5H0_9PORP</name>
<dbReference type="PROSITE" id="PS00211">
    <property type="entry name" value="ABC_TRANSPORTER_1"/>
    <property type="match status" value="1"/>
</dbReference>
<dbReference type="SMART" id="SM00382">
    <property type="entry name" value="AAA"/>
    <property type="match status" value="1"/>
</dbReference>
<gene>
    <name evidence="5" type="ORF">ACFO3G_00960</name>
</gene>
<accession>A0ABV9K5H0</accession>
<dbReference type="InterPro" id="IPR017911">
    <property type="entry name" value="MacB-like_ATP-bd"/>
</dbReference>
<evidence type="ECO:0000256" key="2">
    <source>
        <dbReference type="ARBA" id="ARBA00022741"/>
    </source>
</evidence>
<dbReference type="InterPro" id="IPR027417">
    <property type="entry name" value="P-loop_NTPase"/>
</dbReference>
<dbReference type="InterPro" id="IPR015854">
    <property type="entry name" value="ABC_transpr_LolD-like"/>
</dbReference>
<keyword evidence="6" id="KW-1185">Reference proteome</keyword>
<feature type="domain" description="ABC transporter" evidence="4">
    <location>
        <begin position="8"/>
        <end position="231"/>
    </location>
</feature>
<evidence type="ECO:0000313" key="5">
    <source>
        <dbReference type="EMBL" id="MFC4665201.1"/>
    </source>
</evidence>
<dbReference type="InterPro" id="IPR003593">
    <property type="entry name" value="AAA+_ATPase"/>
</dbReference>
<protein>
    <submittedName>
        <fullName evidence="5">ABC transporter ATP-binding protein</fullName>
    </submittedName>
</protein>
<dbReference type="EMBL" id="JBHSGO010000014">
    <property type="protein sequence ID" value="MFC4665201.1"/>
    <property type="molecule type" value="Genomic_DNA"/>
</dbReference>
<dbReference type="PANTHER" id="PTHR24220">
    <property type="entry name" value="IMPORT ATP-BINDING PROTEIN"/>
    <property type="match status" value="1"/>
</dbReference>
<dbReference type="Gene3D" id="3.40.50.300">
    <property type="entry name" value="P-loop containing nucleotide triphosphate hydrolases"/>
    <property type="match status" value="1"/>
</dbReference>
<keyword evidence="3 5" id="KW-0067">ATP-binding</keyword>
<dbReference type="RefSeq" id="WP_380077125.1">
    <property type="nucleotide sequence ID" value="NZ_JBHSGO010000014.1"/>
</dbReference>
<dbReference type="Pfam" id="PF00005">
    <property type="entry name" value="ABC_tran"/>
    <property type="match status" value="1"/>
</dbReference>
<evidence type="ECO:0000259" key="4">
    <source>
        <dbReference type="PROSITE" id="PS50893"/>
    </source>
</evidence>
<comment type="caution">
    <text evidence="5">The sequence shown here is derived from an EMBL/GenBank/DDBJ whole genome shotgun (WGS) entry which is preliminary data.</text>
</comment>
<dbReference type="SUPFAM" id="SSF52540">
    <property type="entry name" value="P-loop containing nucleoside triphosphate hydrolases"/>
    <property type="match status" value="1"/>
</dbReference>
<proteinExistence type="predicted"/>
<evidence type="ECO:0000256" key="3">
    <source>
        <dbReference type="ARBA" id="ARBA00022840"/>
    </source>
</evidence>
<dbReference type="InterPro" id="IPR017871">
    <property type="entry name" value="ABC_transporter-like_CS"/>
</dbReference>
<dbReference type="Proteomes" id="UP001596020">
    <property type="component" value="Unassembled WGS sequence"/>
</dbReference>